<name>A0ABU0SFY8_9ACTN</name>
<sequence>MKTYQIEIKNADKTPVKRFYFKVDEDTAYEMFDEWAARYDSTHKLELSDRRTGRLVLEGRQSGYAEFMN</sequence>
<proteinExistence type="predicted"/>
<dbReference type="Proteomes" id="UP001230328">
    <property type="component" value="Unassembled WGS sequence"/>
</dbReference>
<keyword evidence="2" id="KW-1185">Reference proteome</keyword>
<evidence type="ECO:0000313" key="1">
    <source>
        <dbReference type="EMBL" id="MDQ1022456.1"/>
    </source>
</evidence>
<organism evidence="1 2">
    <name type="scientific">Streptomyces umbrinus</name>
    <dbReference type="NCBI Taxonomy" id="67370"/>
    <lineage>
        <taxon>Bacteria</taxon>
        <taxon>Bacillati</taxon>
        <taxon>Actinomycetota</taxon>
        <taxon>Actinomycetes</taxon>
        <taxon>Kitasatosporales</taxon>
        <taxon>Streptomycetaceae</taxon>
        <taxon>Streptomyces</taxon>
        <taxon>Streptomyces phaeochromogenes group</taxon>
    </lineage>
</organism>
<reference evidence="1 2" key="1">
    <citation type="submission" date="2023-07" db="EMBL/GenBank/DDBJ databases">
        <title>Comparative genomics of wheat-associated soil bacteria to identify genetic determinants of phenazine resistance.</title>
        <authorList>
            <person name="Mouncey N."/>
        </authorList>
    </citation>
    <scope>NUCLEOTIDE SEQUENCE [LARGE SCALE GENOMIC DNA]</scope>
    <source>
        <strain evidence="1 2">V2I4</strain>
    </source>
</reference>
<gene>
    <name evidence="1" type="ORF">QF035_000038</name>
</gene>
<protein>
    <submittedName>
        <fullName evidence="1">Uncharacterized protein</fullName>
    </submittedName>
</protein>
<comment type="caution">
    <text evidence="1">The sequence shown here is derived from an EMBL/GenBank/DDBJ whole genome shotgun (WGS) entry which is preliminary data.</text>
</comment>
<dbReference type="EMBL" id="JAUSZI010000001">
    <property type="protein sequence ID" value="MDQ1022456.1"/>
    <property type="molecule type" value="Genomic_DNA"/>
</dbReference>
<accession>A0ABU0SFY8</accession>
<evidence type="ECO:0000313" key="2">
    <source>
        <dbReference type="Proteomes" id="UP001230328"/>
    </source>
</evidence>
<dbReference type="RefSeq" id="WP_307517311.1">
    <property type="nucleotide sequence ID" value="NZ_JAUSZI010000001.1"/>
</dbReference>